<feature type="transmembrane region" description="Helical" evidence="1">
    <location>
        <begin position="76"/>
        <end position="96"/>
    </location>
</feature>
<keyword evidence="1" id="KW-0472">Membrane</keyword>
<evidence type="ECO:0000256" key="1">
    <source>
        <dbReference type="SAM" id="Phobius"/>
    </source>
</evidence>
<keyword evidence="1" id="KW-1133">Transmembrane helix</keyword>
<feature type="transmembrane region" description="Helical" evidence="1">
    <location>
        <begin position="6"/>
        <end position="28"/>
    </location>
</feature>
<name>X1HTB2_9ZZZZ</name>
<reference evidence="2" key="1">
    <citation type="journal article" date="2014" name="Front. Microbiol.">
        <title>High frequency of phylogenetically diverse reductive dehalogenase-homologous genes in deep subseafloor sedimentary metagenomes.</title>
        <authorList>
            <person name="Kawai M."/>
            <person name="Futagami T."/>
            <person name="Toyoda A."/>
            <person name="Takaki Y."/>
            <person name="Nishi S."/>
            <person name="Hori S."/>
            <person name="Arai W."/>
            <person name="Tsubouchi T."/>
            <person name="Morono Y."/>
            <person name="Uchiyama I."/>
            <person name="Ito T."/>
            <person name="Fujiyama A."/>
            <person name="Inagaki F."/>
            <person name="Takami H."/>
        </authorList>
    </citation>
    <scope>NUCLEOTIDE SEQUENCE</scope>
    <source>
        <strain evidence="2">Expedition CK06-06</strain>
    </source>
</reference>
<sequence length="97" mass="10828">MKQKLNSVSIGVLIGVFVPLIAVILFYLFTSKSVSVKEYIHFLVLKNVYTNIISLCVIPNLLAFFIFIWLDFLNSARGVLVATFGFAFIVLGLKLLA</sequence>
<feature type="transmembrane region" description="Helical" evidence="1">
    <location>
        <begin position="48"/>
        <end position="70"/>
    </location>
</feature>
<accession>X1HTB2</accession>
<dbReference type="EMBL" id="BARU01020106">
    <property type="protein sequence ID" value="GAH60305.1"/>
    <property type="molecule type" value="Genomic_DNA"/>
</dbReference>
<keyword evidence="1" id="KW-0812">Transmembrane</keyword>
<comment type="caution">
    <text evidence="2">The sequence shown here is derived from an EMBL/GenBank/DDBJ whole genome shotgun (WGS) entry which is preliminary data.</text>
</comment>
<proteinExistence type="predicted"/>
<evidence type="ECO:0000313" key="2">
    <source>
        <dbReference type="EMBL" id="GAH60305.1"/>
    </source>
</evidence>
<dbReference type="AlphaFoldDB" id="X1HTB2"/>
<organism evidence="2">
    <name type="scientific">marine sediment metagenome</name>
    <dbReference type="NCBI Taxonomy" id="412755"/>
    <lineage>
        <taxon>unclassified sequences</taxon>
        <taxon>metagenomes</taxon>
        <taxon>ecological metagenomes</taxon>
    </lineage>
</organism>
<gene>
    <name evidence="2" type="ORF">S03H2_33050</name>
</gene>
<protein>
    <submittedName>
        <fullName evidence="2">Uncharacterized protein</fullName>
    </submittedName>
</protein>